<evidence type="ECO:0000256" key="1">
    <source>
        <dbReference type="SAM" id="Coils"/>
    </source>
</evidence>
<organism evidence="2 3">
    <name type="scientific">Papaver somniferum</name>
    <name type="common">Opium poppy</name>
    <dbReference type="NCBI Taxonomy" id="3469"/>
    <lineage>
        <taxon>Eukaryota</taxon>
        <taxon>Viridiplantae</taxon>
        <taxon>Streptophyta</taxon>
        <taxon>Embryophyta</taxon>
        <taxon>Tracheophyta</taxon>
        <taxon>Spermatophyta</taxon>
        <taxon>Magnoliopsida</taxon>
        <taxon>Ranunculales</taxon>
        <taxon>Papaveraceae</taxon>
        <taxon>Papaveroideae</taxon>
        <taxon>Papaver</taxon>
    </lineage>
</organism>
<evidence type="ECO:0000313" key="3">
    <source>
        <dbReference type="Proteomes" id="UP000316621"/>
    </source>
</evidence>
<dbReference type="STRING" id="3469.A0A4Y7JJE9"/>
<dbReference type="AlphaFoldDB" id="A0A4Y7JJE9"/>
<keyword evidence="1" id="KW-0175">Coiled coil</keyword>
<protein>
    <submittedName>
        <fullName evidence="2">Uncharacterized protein</fullName>
    </submittedName>
</protein>
<name>A0A4Y7JJE9_PAPSO</name>
<proteinExistence type="predicted"/>
<gene>
    <name evidence="2" type="ORF">C5167_007180</name>
</gene>
<reference evidence="2 3" key="1">
    <citation type="journal article" date="2018" name="Science">
        <title>The opium poppy genome and morphinan production.</title>
        <authorList>
            <person name="Guo L."/>
            <person name="Winzer T."/>
            <person name="Yang X."/>
            <person name="Li Y."/>
            <person name="Ning Z."/>
            <person name="He Z."/>
            <person name="Teodor R."/>
            <person name="Lu Y."/>
            <person name="Bowser T.A."/>
            <person name="Graham I.A."/>
            <person name="Ye K."/>
        </authorList>
    </citation>
    <scope>NUCLEOTIDE SEQUENCE [LARGE SCALE GENOMIC DNA]</scope>
    <source>
        <strain evidence="3">cv. HN1</strain>
        <tissue evidence="2">Leaves</tissue>
    </source>
</reference>
<dbReference type="EMBL" id="CM010718">
    <property type="protein sequence ID" value="RZC59879.1"/>
    <property type="molecule type" value="Genomic_DNA"/>
</dbReference>
<dbReference type="Gramene" id="RZC59879">
    <property type="protein sequence ID" value="RZC59879"/>
    <property type="gene ID" value="C5167_007180"/>
</dbReference>
<sequence>MCNPMVDYVQGIKAEIATGGALKKLIDVVSEMDRVILDGRLKLAKAKKEARIEQARMVEALSRLKETEEKRLALNELFGFLLKAKNTQRNLHYFNIRVPIANGTMALRSKAGHHSVARLRGAMEDGKGRPLLSCVAERCKGRWQRQTTTQFCD</sequence>
<feature type="coiled-coil region" evidence="1">
    <location>
        <begin position="43"/>
        <end position="77"/>
    </location>
</feature>
<evidence type="ECO:0000313" key="2">
    <source>
        <dbReference type="EMBL" id="RZC59879.1"/>
    </source>
</evidence>
<dbReference type="Proteomes" id="UP000316621">
    <property type="component" value="Chromosome 4"/>
</dbReference>
<keyword evidence="3" id="KW-1185">Reference proteome</keyword>
<accession>A0A4Y7JJE9</accession>